<comment type="subunit">
    <text evidence="5">Binds ribosomal protein uS19.</text>
</comment>
<dbReference type="GO" id="GO:0005840">
    <property type="term" value="C:ribosome"/>
    <property type="evidence" value="ECO:0007669"/>
    <property type="project" value="InterPro"/>
</dbReference>
<feature type="domain" description="RimM N-terminal" evidence="6">
    <location>
        <begin position="6"/>
        <end position="86"/>
    </location>
</feature>
<evidence type="ECO:0000256" key="5">
    <source>
        <dbReference type="HAMAP-Rule" id="MF_00014"/>
    </source>
</evidence>
<dbReference type="InterPro" id="IPR036976">
    <property type="entry name" value="RimM_N_sf"/>
</dbReference>
<organism evidence="8 9">
    <name type="scientific">Fusobacterium vincentii 4_1_13</name>
    <dbReference type="NCBI Taxonomy" id="469606"/>
    <lineage>
        <taxon>Bacteria</taxon>
        <taxon>Fusobacteriati</taxon>
        <taxon>Fusobacteriota</taxon>
        <taxon>Fusobacteriia</taxon>
        <taxon>Fusobacteriales</taxon>
        <taxon>Fusobacteriaceae</taxon>
        <taxon>Fusobacterium</taxon>
    </lineage>
</organism>
<evidence type="ECO:0000256" key="2">
    <source>
        <dbReference type="ARBA" id="ARBA00022517"/>
    </source>
</evidence>
<keyword evidence="1 5" id="KW-0963">Cytoplasm</keyword>
<dbReference type="NCBIfam" id="TIGR02273">
    <property type="entry name" value="16S_RimM"/>
    <property type="match status" value="1"/>
</dbReference>
<dbReference type="Gene3D" id="2.30.30.240">
    <property type="entry name" value="PRC-barrel domain"/>
    <property type="match status" value="1"/>
</dbReference>
<evidence type="ECO:0000259" key="7">
    <source>
        <dbReference type="Pfam" id="PF24986"/>
    </source>
</evidence>
<evidence type="ECO:0000256" key="1">
    <source>
        <dbReference type="ARBA" id="ARBA00022490"/>
    </source>
</evidence>
<evidence type="ECO:0000313" key="8">
    <source>
        <dbReference type="EMBL" id="EEO40364.1"/>
    </source>
</evidence>
<dbReference type="InterPro" id="IPR011961">
    <property type="entry name" value="RimM"/>
</dbReference>
<dbReference type="Pfam" id="PF24986">
    <property type="entry name" value="PRC_RimM"/>
    <property type="match status" value="1"/>
</dbReference>
<evidence type="ECO:0000259" key="6">
    <source>
        <dbReference type="Pfam" id="PF01782"/>
    </source>
</evidence>
<dbReference type="SUPFAM" id="SSF50447">
    <property type="entry name" value="Translation proteins"/>
    <property type="match status" value="1"/>
</dbReference>
<evidence type="ECO:0000256" key="4">
    <source>
        <dbReference type="ARBA" id="ARBA00023186"/>
    </source>
</evidence>
<sequence>MELLIAGKVLGSHNLKGEVKVISDLDNIEVLIGNKVILELTDSQQKLLTIKKIEHLVANKWIFSFEEIKNKQDTIEIRNANIKVRRNIVGIGEDEYLISDMIGFKVYNVKGDEYLGEITEIMDTAAHDIYVIESEEFETMIPDVDVFIKNIDFENRKMLVDTIEGMKEPKVKR</sequence>
<dbReference type="AlphaFoldDB" id="A0A0M1VUV4"/>
<accession>A0A0M1VUV4</accession>
<dbReference type="GO" id="GO:0005737">
    <property type="term" value="C:cytoplasm"/>
    <property type="evidence" value="ECO:0007669"/>
    <property type="project" value="UniProtKB-SubCell"/>
</dbReference>
<feature type="domain" description="Ribosome maturation factor RimM PRC barrel" evidence="7">
    <location>
        <begin position="99"/>
        <end position="165"/>
    </location>
</feature>
<reference evidence="8 9" key="1">
    <citation type="submission" date="2011-10" db="EMBL/GenBank/DDBJ databases">
        <title>The Genome Sequence of Fusobacterium sp. 4_1_13.</title>
        <authorList>
            <consortium name="The Broad Institute Genome Sequencing Platform"/>
            <person name="Earl A."/>
            <person name="Ward D."/>
            <person name="Feldgarden M."/>
            <person name="Gevers D."/>
            <person name="Strauss J."/>
            <person name="Ambrose C."/>
            <person name="Allen-Vercoe E."/>
            <person name="Young S.K."/>
            <person name="Zeng Q."/>
            <person name="Gargeya S."/>
            <person name="Fitzgerald M."/>
            <person name="Haas B."/>
            <person name="Abouelleil A."/>
            <person name="Alvarado L."/>
            <person name="Arachchi H.M."/>
            <person name="Berlin A."/>
            <person name="Brown A."/>
            <person name="Chapman S.B."/>
            <person name="Chen Z."/>
            <person name="Dunbar C."/>
            <person name="Freedman E."/>
            <person name="Gearin G."/>
            <person name="Goldberg J."/>
            <person name="Griggs A."/>
            <person name="Gujja S."/>
            <person name="Heiman D."/>
            <person name="Howarth C."/>
            <person name="Larson L."/>
            <person name="Lui A."/>
            <person name="MacDonald P.J."/>
            <person name="Montmayeur A."/>
            <person name="Murphy C."/>
            <person name="Neiman D."/>
            <person name="Pearson M."/>
            <person name="Priest M."/>
            <person name="Roberts A."/>
            <person name="Saif S."/>
            <person name="Shea T."/>
            <person name="Shenoy N."/>
            <person name="Sisk P."/>
            <person name="Stolte C."/>
            <person name="Sykes S."/>
            <person name="Wortman J."/>
            <person name="Nusbaum C."/>
            <person name="Birren B."/>
        </authorList>
    </citation>
    <scope>NUCLEOTIDE SEQUENCE [LARGE SCALE GENOMIC DNA]</scope>
    <source>
        <strain evidence="8 9">4_1_13</strain>
    </source>
</reference>
<keyword evidence="3 5" id="KW-0698">rRNA processing</keyword>
<dbReference type="HAMAP" id="MF_00014">
    <property type="entry name" value="Ribosome_mat_RimM"/>
    <property type="match status" value="1"/>
</dbReference>
<keyword evidence="2 5" id="KW-0690">Ribosome biogenesis</keyword>
<comment type="function">
    <text evidence="5">An accessory protein needed during the final step in the assembly of 30S ribosomal subunit, possibly for assembly of the head region. Essential for efficient processing of 16S rRNA. May be needed both before and after RbfA during the maturation of 16S rRNA. It has affinity for free ribosomal 30S subunits but not for 70S ribosomes.</text>
</comment>
<dbReference type="Gene3D" id="2.40.30.60">
    <property type="entry name" value="RimM"/>
    <property type="match status" value="1"/>
</dbReference>
<dbReference type="Proteomes" id="UP000004925">
    <property type="component" value="Unassembled WGS sequence"/>
</dbReference>
<comment type="similarity">
    <text evidence="5">Belongs to the RimM family.</text>
</comment>
<dbReference type="GO" id="GO:0043022">
    <property type="term" value="F:ribosome binding"/>
    <property type="evidence" value="ECO:0007669"/>
    <property type="project" value="InterPro"/>
</dbReference>
<dbReference type="Pfam" id="PF01782">
    <property type="entry name" value="RimM"/>
    <property type="match status" value="1"/>
</dbReference>
<dbReference type="HOGENOM" id="CLU_077636_3_2_0"/>
<proteinExistence type="inferred from homology"/>
<dbReference type="GO" id="GO:0042274">
    <property type="term" value="P:ribosomal small subunit biogenesis"/>
    <property type="evidence" value="ECO:0007669"/>
    <property type="project" value="UniProtKB-UniRule"/>
</dbReference>
<comment type="caution">
    <text evidence="8">The sequence shown here is derived from an EMBL/GenBank/DDBJ whole genome shotgun (WGS) entry which is preliminary data.</text>
</comment>
<dbReference type="InterPro" id="IPR002676">
    <property type="entry name" value="RimM_N"/>
</dbReference>
<comment type="domain">
    <text evidence="5">The PRC barrel domain binds ribosomal protein uS19.</text>
</comment>
<dbReference type="SUPFAM" id="SSF50346">
    <property type="entry name" value="PRC-barrel domain"/>
    <property type="match status" value="1"/>
</dbReference>
<dbReference type="GO" id="GO:0006364">
    <property type="term" value="P:rRNA processing"/>
    <property type="evidence" value="ECO:0007669"/>
    <property type="project" value="UniProtKB-UniRule"/>
</dbReference>
<dbReference type="PANTHER" id="PTHR33692">
    <property type="entry name" value="RIBOSOME MATURATION FACTOR RIMM"/>
    <property type="match status" value="1"/>
</dbReference>
<evidence type="ECO:0000313" key="9">
    <source>
        <dbReference type="Proteomes" id="UP000004925"/>
    </source>
</evidence>
<dbReference type="InterPro" id="IPR056792">
    <property type="entry name" value="PRC_RimM"/>
</dbReference>
<name>A0A0M1VUV4_FUSVC</name>
<dbReference type="InterPro" id="IPR009000">
    <property type="entry name" value="Transl_B-barrel_sf"/>
</dbReference>
<comment type="subcellular location">
    <subcellularLocation>
        <location evidence="5">Cytoplasm</location>
    </subcellularLocation>
</comment>
<evidence type="ECO:0000256" key="3">
    <source>
        <dbReference type="ARBA" id="ARBA00022552"/>
    </source>
</evidence>
<dbReference type="InterPro" id="IPR011033">
    <property type="entry name" value="PRC_barrel-like_sf"/>
</dbReference>
<gene>
    <name evidence="5" type="primary">rimM</name>
    <name evidence="8" type="ORF">FSCG_01077</name>
</gene>
<dbReference type="RefSeq" id="WP_008803055.1">
    <property type="nucleotide sequence ID" value="NZ_KQ235737.1"/>
</dbReference>
<keyword evidence="4 5" id="KW-0143">Chaperone</keyword>
<dbReference type="EMBL" id="ACDE02000019">
    <property type="protein sequence ID" value="EEO40364.1"/>
    <property type="molecule type" value="Genomic_DNA"/>
</dbReference>
<dbReference type="eggNOG" id="COG0806">
    <property type="taxonomic scope" value="Bacteria"/>
</dbReference>
<dbReference type="PANTHER" id="PTHR33692:SF1">
    <property type="entry name" value="RIBOSOME MATURATION FACTOR RIMM"/>
    <property type="match status" value="1"/>
</dbReference>
<protein>
    <recommendedName>
        <fullName evidence="5">Ribosome maturation factor RimM</fullName>
    </recommendedName>
</protein>